<reference evidence="5 6" key="1">
    <citation type="submission" date="2017-12" db="EMBL/GenBank/DDBJ databases">
        <title>Comparative genomics of Botrytis spp.</title>
        <authorList>
            <person name="Valero-Jimenez C.A."/>
            <person name="Tapia P."/>
            <person name="Veloso J."/>
            <person name="Silva-Moreno E."/>
            <person name="Staats M."/>
            <person name="Valdes J.H."/>
            <person name="Van Kan J.A.L."/>
        </authorList>
    </citation>
    <scope>NUCLEOTIDE SEQUENCE [LARGE SCALE GENOMIC DNA]</scope>
    <source>
        <strain evidence="5 6">Bh0001</strain>
    </source>
</reference>
<dbReference type="GO" id="GO:0006414">
    <property type="term" value="P:translational elongation"/>
    <property type="evidence" value="ECO:0007669"/>
    <property type="project" value="TreeGrafter"/>
</dbReference>
<dbReference type="SFLD" id="SFLDG00358">
    <property type="entry name" value="Main_(cytGST)"/>
    <property type="match status" value="1"/>
</dbReference>
<dbReference type="PROSITE" id="PS50404">
    <property type="entry name" value="GST_NTER"/>
    <property type="match status" value="1"/>
</dbReference>
<dbReference type="Gene3D" id="1.20.1050.10">
    <property type="match status" value="1"/>
</dbReference>
<evidence type="ECO:0000256" key="2">
    <source>
        <dbReference type="RuleBase" id="RU003494"/>
    </source>
</evidence>
<dbReference type="SFLD" id="SFLDS00019">
    <property type="entry name" value="Glutathione_Transferase_(cytos"/>
    <property type="match status" value="1"/>
</dbReference>
<dbReference type="Proteomes" id="UP000297814">
    <property type="component" value="Unassembled WGS sequence"/>
</dbReference>
<gene>
    <name evidence="5" type="ORF">BHYA_0036g00530</name>
</gene>
<dbReference type="GO" id="GO:0005737">
    <property type="term" value="C:cytoplasm"/>
    <property type="evidence" value="ECO:0007669"/>
    <property type="project" value="TreeGrafter"/>
</dbReference>
<dbReference type="InterPro" id="IPR004045">
    <property type="entry name" value="Glutathione_S-Trfase_N"/>
</dbReference>
<sequence length="228" mass="25964">MSSLGTVYSYPNNPRTMKIQAAAAFNNKTIDMFPDFVMFQTNRTPEFLSDFPLGRVPVFKDATSPFKLFESDSIVQYAAESGPAVNQLLGSNIKERATIRQWISFSNNEIFEPITTLIFWRYGFVPFEKGAEDEAMGKLEIVLKVLESQLGTHMYVSGTDGVSLADVSVAAALYWGFDQVIDAEMRGKFPKVAKWYESTIKHEHLRPFWGEQKFVEKRREGGMIDWDN</sequence>
<evidence type="ECO:0008006" key="7">
    <source>
        <dbReference type="Google" id="ProtNLM"/>
    </source>
</evidence>
<dbReference type="AlphaFoldDB" id="A0A4Z1GZL8"/>
<dbReference type="InterPro" id="IPR040079">
    <property type="entry name" value="Glutathione_S-Trfase"/>
</dbReference>
<dbReference type="PROSITE" id="PS50405">
    <property type="entry name" value="GST_CTER"/>
    <property type="match status" value="1"/>
</dbReference>
<dbReference type="InterPro" id="IPR036282">
    <property type="entry name" value="Glutathione-S-Trfase_C_sf"/>
</dbReference>
<dbReference type="FunFam" id="1.20.1050.10:FF:000006">
    <property type="entry name" value="Elongation factor 1 gamma"/>
    <property type="match status" value="1"/>
</dbReference>
<comment type="similarity">
    <text evidence="1 2">Belongs to the GST superfamily.</text>
</comment>
<evidence type="ECO:0000256" key="1">
    <source>
        <dbReference type="ARBA" id="ARBA00007409"/>
    </source>
</evidence>
<feature type="domain" description="GST C-terminal" evidence="4">
    <location>
        <begin position="92"/>
        <end position="221"/>
    </location>
</feature>
<evidence type="ECO:0000313" key="5">
    <source>
        <dbReference type="EMBL" id="TGO40520.1"/>
    </source>
</evidence>
<evidence type="ECO:0000313" key="6">
    <source>
        <dbReference type="Proteomes" id="UP000297814"/>
    </source>
</evidence>
<keyword evidence="6" id="KW-1185">Reference proteome</keyword>
<dbReference type="InterPro" id="IPR010987">
    <property type="entry name" value="Glutathione-S-Trfase_C-like"/>
</dbReference>
<dbReference type="EMBL" id="PQXK01000036">
    <property type="protein sequence ID" value="TGO40520.1"/>
    <property type="molecule type" value="Genomic_DNA"/>
</dbReference>
<dbReference type="Pfam" id="PF00043">
    <property type="entry name" value="GST_C"/>
    <property type="match status" value="1"/>
</dbReference>
<dbReference type="CDD" id="cd03181">
    <property type="entry name" value="GST_C_EF1Bgamma_like"/>
    <property type="match status" value="1"/>
</dbReference>
<accession>A0A4Z1GZL8</accession>
<proteinExistence type="inferred from homology"/>
<feature type="domain" description="GST N-terminal" evidence="3">
    <location>
        <begin position="3"/>
        <end position="86"/>
    </location>
</feature>
<dbReference type="Pfam" id="PF02798">
    <property type="entry name" value="GST_N"/>
    <property type="match status" value="1"/>
</dbReference>
<organism evidence="5 6">
    <name type="scientific">Botrytis hyacinthi</name>
    <dbReference type="NCBI Taxonomy" id="278943"/>
    <lineage>
        <taxon>Eukaryota</taxon>
        <taxon>Fungi</taxon>
        <taxon>Dikarya</taxon>
        <taxon>Ascomycota</taxon>
        <taxon>Pezizomycotina</taxon>
        <taxon>Leotiomycetes</taxon>
        <taxon>Helotiales</taxon>
        <taxon>Sclerotiniaceae</taxon>
        <taxon>Botrytis</taxon>
    </lineage>
</organism>
<protein>
    <recommendedName>
        <fullName evidence="7">GST C-terminal domain-containing protein</fullName>
    </recommendedName>
</protein>
<dbReference type="InterPro" id="IPR036249">
    <property type="entry name" value="Thioredoxin-like_sf"/>
</dbReference>
<dbReference type="InterPro" id="IPR050802">
    <property type="entry name" value="EF-GSTs"/>
</dbReference>
<dbReference type="Gene3D" id="3.40.30.10">
    <property type="entry name" value="Glutaredoxin"/>
    <property type="match status" value="1"/>
</dbReference>
<evidence type="ECO:0000259" key="4">
    <source>
        <dbReference type="PROSITE" id="PS50405"/>
    </source>
</evidence>
<name>A0A4Z1GZL8_9HELO</name>
<dbReference type="InterPro" id="IPR004046">
    <property type="entry name" value="GST_C"/>
</dbReference>
<dbReference type="SUPFAM" id="SSF47616">
    <property type="entry name" value="GST C-terminal domain-like"/>
    <property type="match status" value="1"/>
</dbReference>
<comment type="caution">
    <text evidence="5">The sequence shown here is derived from an EMBL/GenBank/DDBJ whole genome shotgun (WGS) entry which is preliminary data.</text>
</comment>
<dbReference type="GO" id="GO:0005634">
    <property type="term" value="C:nucleus"/>
    <property type="evidence" value="ECO:0007669"/>
    <property type="project" value="TreeGrafter"/>
</dbReference>
<dbReference type="SUPFAM" id="SSF52833">
    <property type="entry name" value="Thioredoxin-like"/>
    <property type="match status" value="1"/>
</dbReference>
<dbReference type="PANTHER" id="PTHR43986">
    <property type="entry name" value="ELONGATION FACTOR 1-GAMMA"/>
    <property type="match status" value="1"/>
</dbReference>
<dbReference type="CDD" id="cd03044">
    <property type="entry name" value="GST_N_EF1Bgamma"/>
    <property type="match status" value="1"/>
</dbReference>
<dbReference type="PANTHER" id="PTHR43986:SF10">
    <property type="entry name" value="ELONGATION FACTOR EEF-1B GAMMA SUBUNIT, PUTATIVE (AFU_ORTHOLOGUE AFUA_1G17120)-RELATED"/>
    <property type="match status" value="1"/>
</dbReference>
<evidence type="ECO:0000259" key="3">
    <source>
        <dbReference type="PROSITE" id="PS50404"/>
    </source>
</evidence>